<dbReference type="InterPro" id="IPR013083">
    <property type="entry name" value="Znf_RING/FYVE/PHD"/>
</dbReference>
<dbReference type="InterPro" id="IPR033275">
    <property type="entry name" value="MARCH-like"/>
</dbReference>
<dbReference type="InterPro" id="IPR011016">
    <property type="entry name" value="Znf_RING-CH"/>
</dbReference>
<keyword evidence="10" id="KW-1185">Reference proteome</keyword>
<dbReference type="Pfam" id="PF12428">
    <property type="entry name" value="DUF3675"/>
    <property type="match status" value="1"/>
</dbReference>
<keyword evidence="1" id="KW-0479">Metal-binding</keyword>
<dbReference type="PROSITE" id="PS51292">
    <property type="entry name" value="ZF_RING_CH"/>
    <property type="match status" value="1"/>
</dbReference>
<dbReference type="GO" id="GO:0016020">
    <property type="term" value="C:membrane"/>
    <property type="evidence" value="ECO:0007669"/>
    <property type="project" value="TreeGrafter"/>
</dbReference>
<feature type="transmembrane region" description="Helical" evidence="5">
    <location>
        <begin position="175"/>
        <end position="194"/>
    </location>
</feature>
<dbReference type="FunFam" id="3.30.40.10:FF:000337">
    <property type="entry name" value="Zinc finger family protein"/>
    <property type="match status" value="1"/>
</dbReference>
<dbReference type="AlphaFoldDB" id="A0A7J6IBM7"/>
<dbReference type="EMBL" id="JAATIP010000011">
    <property type="protein sequence ID" value="KAF4394276.1"/>
    <property type="molecule type" value="Genomic_DNA"/>
</dbReference>
<organism evidence="8 10">
    <name type="scientific">Cannabis sativa</name>
    <name type="common">Hemp</name>
    <name type="synonym">Marijuana</name>
    <dbReference type="NCBI Taxonomy" id="3483"/>
    <lineage>
        <taxon>Eukaryota</taxon>
        <taxon>Viridiplantae</taxon>
        <taxon>Streptophyta</taxon>
        <taxon>Embryophyta</taxon>
        <taxon>Tracheophyta</taxon>
        <taxon>Spermatophyta</taxon>
        <taxon>Magnoliopsida</taxon>
        <taxon>eudicotyledons</taxon>
        <taxon>Gunneridae</taxon>
        <taxon>Pentapetalae</taxon>
        <taxon>rosids</taxon>
        <taxon>fabids</taxon>
        <taxon>Rosales</taxon>
        <taxon>Cannabaceae</taxon>
        <taxon>Cannabis</taxon>
    </lineage>
</organism>
<reference evidence="9 10" key="1">
    <citation type="journal article" date="2020" name="bioRxiv">
        <title>Sequence and annotation of 42 cannabis genomes reveals extensive copy number variation in cannabinoid synthesis and pathogen resistance genes.</title>
        <authorList>
            <person name="Mckernan K.J."/>
            <person name="Helbert Y."/>
            <person name="Kane L.T."/>
            <person name="Ebling H."/>
            <person name="Zhang L."/>
            <person name="Liu B."/>
            <person name="Eaton Z."/>
            <person name="Mclaughlin S."/>
            <person name="Kingan S."/>
            <person name="Baybayan P."/>
            <person name="Concepcion G."/>
            <person name="Jordan M."/>
            <person name="Riva A."/>
            <person name="Barbazuk W."/>
            <person name="Harkins T."/>
        </authorList>
    </citation>
    <scope>NUCLEOTIDE SEQUENCE [LARGE SCALE GENOMIC DNA]</scope>
    <source>
        <strain evidence="9 10">cv. Jamaican Lion 4</strain>
        <strain evidence="8">Father</strain>
        <strain evidence="7">Mother</strain>
        <tissue evidence="8">Leaf</tissue>
    </source>
</reference>
<comment type="caution">
    <text evidence="8">The sequence shown here is derived from an EMBL/GenBank/DDBJ whole genome shotgun (WGS) entry which is preliminary data.</text>
</comment>
<feature type="domain" description="RING-CH-type" evidence="6">
    <location>
        <begin position="50"/>
        <end position="110"/>
    </location>
</feature>
<dbReference type="GO" id="GO:0008270">
    <property type="term" value="F:zinc ion binding"/>
    <property type="evidence" value="ECO:0007669"/>
    <property type="project" value="UniProtKB-KW"/>
</dbReference>
<dbReference type="CDD" id="cd16495">
    <property type="entry name" value="RING_CH-C4HC3_MARCH"/>
    <property type="match status" value="1"/>
</dbReference>
<sequence>MGDHFVLLVDRLLTESTLEAAIESRNRSIQAAKSAATDDSSKKVDFGDISSPRKLVECKICHDEDRDSNMETPCSCSGSLKYAHRSCVQRWCNEKGDTICEICHQPFKPGYTVPPPLFRFGRIPMHFRGNWEITRRDINSPRIIAMVSSSERNFLDHELDDDSASSTRSLTYCRAMAVIFMILLILRHTLPLIIKGKNDYSFPLIMLLFLRTIGIVLPIYVMVRAVSAIHNRRRRSQQVHPIASPDTSSDGENEDLEMQPPPHPPFIIQANSL</sequence>
<evidence type="ECO:0000313" key="7">
    <source>
        <dbReference type="EMBL" id="KAF4394276.1"/>
    </source>
</evidence>
<name>A0A7J6IBM7_CANSA</name>
<feature type="region of interest" description="Disordered" evidence="4">
    <location>
        <begin position="236"/>
        <end position="273"/>
    </location>
</feature>
<dbReference type="GO" id="GO:0016567">
    <property type="term" value="P:protein ubiquitination"/>
    <property type="evidence" value="ECO:0007669"/>
    <property type="project" value="TreeGrafter"/>
</dbReference>
<evidence type="ECO:0000256" key="1">
    <source>
        <dbReference type="ARBA" id="ARBA00022723"/>
    </source>
</evidence>
<proteinExistence type="predicted"/>
<dbReference type="PANTHER" id="PTHR23012:SF93">
    <property type="entry name" value="RING_FYVE_PHD ZINC FINGER SUPERFAMILY PROTEIN"/>
    <property type="match status" value="1"/>
</dbReference>
<dbReference type="Gene3D" id="3.30.40.10">
    <property type="entry name" value="Zinc/RING finger domain, C3HC4 (zinc finger)"/>
    <property type="match status" value="1"/>
</dbReference>
<evidence type="ECO:0000313" key="9">
    <source>
        <dbReference type="Proteomes" id="UP000525078"/>
    </source>
</evidence>
<keyword evidence="5" id="KW-1133">Transmembrane helix</keyword>
<keyword evidence="5" id="KW-0812">Transmembrane</keyword>
<evidence type="ECO:0000259" key="6">
    <source>
        <dbReference type="PROSITE" id="PS51292"/>
    </source>
</evidence>
<dbReference type="Proteomes" id="UP000525078">
    <property type="component" value="Unassembled WGS sequence"/>
</dbReference>
<evidence type="ECO:0000256" key="3">
    <source>
        <dbReference type="ARBA" id="ARBA00022833"/>
    </source>
</evidence>
<dbReference type="EMBL" id="JAATIQ010000001">
    <property type="protein sequence ID" value="KAF4404481.1"/>
    <property type="molecule type" value="Genomic_DNA"/>
</dbReference>
<feature type="transmembrane region" description="Helical" evidence="5">
    <location>
        <begin position="200"/>
        <end position="223"/>
    </location>
</feature>
<dbReference type="Proteomes" id="UP000583929">
    <property type="component" value="Unassembled WGS sequence"/>
</dbReference>
<dbReference type="SMART" id="SM00744">
    <property type="entry name" value="RINGv"/>
    <property type="match status" value="1"/>
</dbReference>
<keyword evidence="5" id="KW-0472">Membrane</keyword>
<evidence type="ECO:0000256" key="5">
    <source>
        <dbReference type="SAM" id="Phobius"/>
    </source>
</evidence>
<evidence type="ECO:0000256" key="2">
    <source>
        <dbReference type="ARBA" id="ARBA00022771"/>
    </source>
</evidence>
<dbReference type="GO" id="GO:0004842">
    <property type="term" value="F:ubiquitin-protein transferase activity"/>
    <property type="evidence" value="ECO:0007669"/>
    <property type="project" value="TreeGrafter"/>
</dbReference>
<dbReference type="InterPro" id="IPR022143">
    <property type="entry name" value="DUF3675"/>
</dbReference>
<protein>
    <recommendedName>
        <fullName evidence="6">RING-CH-type domain-containing protein</fullName>
    </recommendedName>
</protein>
<evidence type="ECO:0000313" key="8">
    <source>
        <dbReference type="EMBL" id="KAF4404481.1"/>
    </source>
</evidence>
<dbReference type="SUPFAM" id="SSF57850">
    <property type="entry name" value="RING/U-box"/>
    <property type="match status" value="1"/>
</dbReference>
<keyword evidence="3" id="KW-0862">Zinc</keyword>
<gene>
    <name evidence="7" type="ORF">F8388_005910</name>
    <name evidence="8" type="ORF">G4B88_005867</name>
</gene>
<accession>A0A7J6IBM7</accession>
<evidence type="ECO:0000313" key="10">
    <source>
        <dbReference type="Proteomes" id="UP000583929"/>
    </source>
</evidence>
<dbReference type="PANTHER" id="PTHR23012">
    <property type="entry name" value="RING/FYVE/PHD ZINC FINGER DOMAIN-CONTAINING"/>
    <property type="match status" value="1"/>
</dbReference>
<evidence type="ECO:0000256" key="4">
    <source>
        <dbReference type="SAM" id="MobiDB-lite"/>
    </source>
</evidence>
<keyword evidence="2" id="KW-0863">Zinc-finger</keyword>
<dbReference type="Pfam" id="PF12906">
    <property type="entry name" value="RINGv"/>
    <property type="match status" value="1"/>
</dbReference>